<sequence length="61" mass="7124">MGETLFRETKLSLSGDPSKQYSQKECMEDPYEVADLMFRMKVSLESRYRGDVPQLSPFKWG</sequence>
<protein>
    <submittedName>
        <fullName evidence="2">Uncharacterized protein</fullName>
    </submittedName>
</protein>
<organism evidence="2 3">
    <name type="scientific">Blastopirellula marina</name>
    <dbReference type="NCBI Taxonomy" id="124"/>
    <lineage>
        <taxon>Bacteria</taxon>
        <taxon>Pseudomonadati</taxon>
        <taxon>Planctomycetota</taxon>
        <taxon>Planctomycetia</taxon>
        <taxon>Pirellulales</taxon>
        <taxon>Pirellulaceae</taxon>
        <taxon>Blastopirellula</taxon>
    </lineage>
</organism>
<evidence type="ECO:0000313" key="2">
    <source>
        <dbReference type="EMBL" id="PQO32675.1"/>
    </source>
</evidence>
<dbReference type="RefSeq" id="WP_105331687.1">
    <property type="nucleotide sequence ID" value="NZ_PUHY01000012.1"/>
</dbReference>
<evidence type="ECO:0000256" key="1">
    <source>
        <dbReference type="SAM" id="MobiDB-lite"/>
    </source>
</evidence>
<feature type="compositionally biased region" description="Basic and acidic residues" evidence="1">
    <location>
        <begin position="1"/>
        <end position="10"/>
    </location>
</feature>
<comment type="caution">
    <text evidence="2">The sequence shown here is derived from an EMBL/GenBank/DDBJ whole genome shotgun (WGS) entry which is preliminary data.</text>
</comment>
<dbReference type="EMBL" id="PUHY01000012">
    <property type="protein sequence ID" value="PQO32675.1"/>
    <property type="molecule type" value="Genomic_DNA"/>
</dbReference>
<evidence type="ECO:0000313" key="3">
    <source>
        <dbReference type="Proteomes" id="UP000238322"/>
    </source>
</evidence>
<reference evidence="2 3" key="1">
    <citation type="submission" date="2018-02" db="EMBL/GenBank/DDBJ databases">
        <title>Comparative genomes isolates from brazilian mangrove.</title>
        <authorList>
            <person name="Araujo J.E."/>
            <person name="Taketani R.G."/>
            <person name="Silva M.C.P."/>
            <person name="Loureco M.V."/>
            <person name="Andreote F.D."/>
        </authorList>
    </citation>
    <scope>NUCLEOTIDE SEQUENCE [LARGE SCALE GENOMIC DNA]</scope>
    <source>
        <strain evidence="2 3">Hex-1 MGV</strain>
    </source>
</reference>
<gene>
    <name evidence="2" type="ORF">C5Y83_20985</name>
</gene>
<feature type="compositionally biased region" description="Polar residues" evidence="1">
    <location>
        <begin position="11"/>
        <end position="23"/>
    </location>
</feature>
<feature type="region of interest" description="Disordered" evidence="1">
    <location>
        <begin position="1"/>
        <end position="25"/>
    </location>
</feature>
<proteinExistence type="predicted"/>
<dbReference type="Proteomes" id="UP000238322">
    <property type="component" value="Unassembled WGS sequence"/>
</dbReference>
<accession>A0A2S8FKG7</accession>
<name>A0A2S8FKG7_9BACT</name>
<dbReference type="AlphaFoldDB" id="A0A2S8FKG7"/>